<evidence type="ECO:0000313" key="2">
    <source>
        <dbReference type="EMBL" id="TXT04251.1"/>
    </source>
</evidence>
<evidence type="ECO:0000256" key="1">
    <source>
        <dbReference type="SAM" id="MobiDB-lite"/>
    </source>
</evidence>
<feature type="compositionally biased region" description="Basic residues" evidence="1">
    <location>
        <begin position="38"/>
        <end position="49"/>
    </location>
</feature>
<sequence>MPYISTEALVGTALVAVLAIGYHLMPKGAEAGSSGGSGKKKNKKSKRKTTAAAAVKSGAAAGNSDEAPSAATTEVESDAPAKAKKGKGKAAAKASPAPAPKPAPAAVDTARDQPKPASFAAAAGGSSTPSAPAKPKLLAEKILPKPRKTKVDDMLEPEDRAPQLARVMKITSADKVPAFEEDYTESTSDDSADEAPAAQEATWNVVASKKKPVSLSIGGAPKVYKHSADTSDGLTKIQRKNAKKADAKKAQKAADEADRLRRLAQHKKTLERWVWGEAAELTTQRAYQRDLPDQQEGRADERQGALWRTEGDRGERRAGVGLGGGGGGRVIARSTQQHSTHTSCRMHCDRSVVVLVGAKRQVTARITSTLRRQFTSAPSTMTNKLPATALTAAQEGALRVHLDAELAHLERDARKQCVFPPFPLTPN</sequence>
<reference evidence="2 3" key="1">
    <citation type="journal article" date="2019" name="PLoS Genet.">
        <title>Convergent evolution of linked mating-type loci in basidiomycete fungi.</title>
        <authorList>
            <person name="Sun S."/>
            <person name="Coelho M.A."/>
            <person name="Heitman J."/>
            <person name="Nowrousian M."/>
        </authorList>
    </citation>
    <scope>NUCLEOTIDE SEQUENCE [LARGE SCALE GENOMIC DNA]</scope>
    <source>
        <strain evidence="2 3">CBS 4282</strain>
    </source>
</reference>
<dbReference type="AlphaFoldDB" id="A0A7D8Z232"/>
<proteinExistence type="predicted"/>
<protein>
    <submittedName>
        <fullName evidence="2">Uncharacterized protein</fullName>
    </submittedName>
</protein>
<organism evidence="2 3">
    <name type="scientific">Vanrija humicola</name>
    <name type="common">Yeast</name>
    <name type="synonym">Cryptococcus humicola</name>
    <dbReference type="NCBI Taxonomy" id="5417"/>
    <lineage>
        <taxon>Eukaryota</taxon>
        <taxon>Fungi</taxon>
        <taxon>Dikarya</taxon>
        <taxon>Basidiomycota</taxon>
        <taxon>Agaricomycotina</taxon>
        <taxon>Tremellomycetes</taxon>
        <taxon>Trichosporonales</taxon>
        <taxon>Trichosporonaceae</taxon>
        <taxon>Vanrija</taxon>
    </lineage>
</organism>
<accession>A0A7D8Z232</accession>
<name>A0A7D8Z232_VANHU</name>
<comment type="caution">
    <text evidence="2">The sequence shown here is derived from an EMBL/GenBank/DDBJ whole genome shotgun (WGS) entry which is preliminary data.</text>
</comment>
<gene>
    <name evidence="2" type="ORF">VHUM_04249</name>
</gene>
<feature type="compositionally biased region" description="Low complexity" evidence="1">
    <location>
        <begin position="115"/>
        <end position="136"/>
    </location>
</feature>
<keyword evidence="3" id="KW-1185">Reference proteome</keyword>
<feature type="region of interest" description="Disordered" evidence="1">
    <location>
        <begin position="28"/>
        <end position="200"/>
    </location>
</feature>
<evidence type="ECO:0000313" key="3">
    <source>
        <dbReference type="Proteomes" id="UP000473826"/>
    </source>
</evidence>
<dbReference type="Proteomes" id="UP000473826">
    <property type="component" value="Unassembled WGS sequence"/>
</dbReference>
<dbReference type="EMBL" id="QKWK01000017">
    <property type="protein sequence ID" value="TXT04251.1"/>
    <property type="molecule type" value="Genomic_DNA"/>
</dbReference>
<feature type="compositionally biased region" description="Low complexity" evidence="1">
    <location>
        <begin position="50"/>
        <end position="62"/>
    </location>
</feature>
<dbReference type="OrthoDB" id="2564465at2759"/>
<feature type="compositionally biased region" description="Basic and acidic residues" evidence="1">
    <location>
        <begin position="137"/>
        <end position="161"/>
    </location>
</feature>
<feature type="compositionally biased region" description="Acidic residues" evidence="1">
    <location>
        <begin position="179"/>
        <end position="193"/>
    </location>
</feature>